<evidence type="ECO:0000313" key="3">
    <source>
        <dbReference type="Proteomes" id="UP000198672"/>
    </source>
</evidence>
<proteinExistence type="predicted"/>
<organism evidence="2 3">
    <name type="scientific">Allochromatium warmingii</name>
    <name type="common">Chromatium warmingii</name>
    <dbReference type="NCBI Taxonomy" id="61595"/>
    <lineage>
        <taxon>Bacteria</taxon>
        <taxon>Pseudomonadati</taxon>
        <taxon>Pseudomonadota</taxon>
        <taxon>Gammaproteobacteria</taxon>
        <taxon>Chromatiales</taxon>
        <taxon>Chromatiaceae</taxon>
        <taxon>Allochromatium</taxon>
    </lineage>
</organism>
<sequence length="389" mass="41151">MWLDDTDRYRLIRTGRYLIAQLKRPHRVLSTCRLNGGLRDDLTHIANHQSCEGVAHVVRTNTSHGPEDYHHAACAAADLPPPTTALMATAANMQCAVLSRAEHAELAVSVVATAGVLGNATRAGDPAGWHEQRDGSYPVMPDSVAPRPAPPEAGAGTIVTLVFINQPCTAACLVRAATLVTEAKSAAVLDLRMPSRQSARLATGTGTDQLSIAAPLLYTPDDWERQWAGSHNTLGELLGRATHEAVTRCLLLQNGVCAELRRSLCAALGRHGCDEQTLCAQARAELTAADAACFEHNLLALIHDPLSAAAAYGLAEILDLIAVGVLHPEIARESLLNQAALLAAAVAVKPTEFAALRAQLQPHLTAAPGQLAALAVVLGFAQKWRAGQE</sequence>
<protein>
    <submittedName>
        <fullName evidence="2">Adenosylcobinamide amidohydrolase</fullName>
    </submittedName>
</protein>
<dbReference type="GO" id="GO:0016787">
    <property type="term" value="F:hydrolase activity"/>
    <property type="evidence" value="ECO:0007669"/>
    <property type="project" value="UniProtKB-KW"/>
</dbReference>
<dbReference type="RefSeq" id="WP_091331853.1">
    <property type="nucleotide sequence ID" value="NZ_FNOW01000003.1"/>
</dbReference>
<accession>A0A1H3BMH7</accession>
<dbReference type="OrthoDB" id="9767827at2"/>
<dbReference type="InterPro" id="IPR052209">
    <property type="entry name" value="CbiZ"/>
</dbReference>
<feature type="region of interest" description="Disordered" evidence="1">
    <location>
        <begin position="121"/>
        <end position="151"/>
    </location>
</feature>
<evidence type="ECO:0000313" key="2">
    <source>
        <dbReference type="EMBL" id="SDX43180.1"/>
    </source>
</evidence>
<dbReference type="AlphaFoldDB" id="A0A1H3BMH7"/>
<dbReference type="InterPro" id="IPR002808">
    <property type="entry name" value="AdoCbi_amidolase"/>
</dbReference>
<dbReference type="STRING" id="61595.SAMN05421644_10388"/>
<dbReference type="PANTHER" id="PTHR35336">
    <property type="entry name" value="ADENOSYLCOBINAMIDE AMIDOHYDROLASE"/>
    <property type="match status" value="1"/>
</dbReference>
<dbReference type="Proteomes" id="UP000198672">
    <property type="component" value="Unassembled WGS sequence"/>
</dbReference>
<keyword evidence="2" id="KW-0378">Hydrolase</keyword>
<dbReference type="PANTHER" id="PTHR35336:SF5">
    <property type="entry name" value="ADENOSYLCOBINAMIDE AMIDOHYDROLASE"/>
    <property type="match status" value="1"/>
</dbReference>
<dbReference type="Pfam" id="PF01955">
    <property type="entry name" value="CbiZ"/>
    <property type="match status" value="1"/>
</dbReference>
<dbReference type="EMBL" id="FNOW01000003">
    <property type="protein sequence ID" value="SDX43180.1"/>
    <property type="molecule type" value="Genomic_DNA"/>
</dbReference>
<keyword evidence="3" id="KW-1185">Reference proteome</keyword>
<reference evidence="3" key="1">
    <citation type="submission" date="2016-10" db="EMBL/GenBank/DDBJ databases">
        <authorList>
            <person name="Varghese N."/>
            <person name="Submissions S."/>
        </authorList>
    </citation>
    <scope>NUCLEOTIDE SEQUENCE [LARGE SCALE GENOMIC DNA]</scope>
    <source>
        <strain evidence="3">DSM 173</strain>
    </source>
</reference>
<name>A0A1H3BMH7_ALLWA</name>
<gene>
    <name evidence="2" type="ORF">SAMN05421644_10388</name>
</gene>
<evidence type="ECO:0000256" key="1">
    <source>
        <dbReference type="SAM" id="MobiDB-lite"/>
    </source>
</evidence>